<dbReference type="EnsemblPlants" id="ORUFI09G01800.3">
    <property type="protein sequence ID" value="ORUFI09G01800.3"/>
    <property type="gene ID" value="ORUFI09G01800"/>
</dbReference>
<keyword evidence="2" id="KW-1185">Reference proteome</keyword>
<sequence>MLHNTAPKTFSPVGRRLGRSIDYWMAPCGCDTPHPHTPPPCGTVGCPFVADIHPIAGSRRASPESSSDSCVSVVGGEQRYQRHLKHRGWQDSERRLRIWGSDGSFSLLPKAVAKDVSKLLLALCAAGQRRQGIQEVPAMLDPGLPILIPNATATQSCSTLVGWRASRLHYNIRPSKMDPAVKRRIC</sequence>
<reference evidence="2" key="1">
    <citation type="submission" date="2013-06" db="EMBL/GenBank/DDBJ databases">
        <authorList>
            <person name="Zhao Q."/>
        </authorList>
    </citation>
    <scope>NUCLEOTIDE SEQUENCE</scope>
    <source>
        <strain evidence="2">cv. W1943</strain>
    </source>
</reference>
<evidence type="ECO:0000313" key="1">
    <source>
        <dbReference type="EnsemblPlants" id="ORUFI09G01800.3"/>
    </source>
</evidence>
<dbReference type="AlphaFoldDB" id="A0A0E0QNB0"/>
<dbReference type="Gramene" id="ORUFI09G01800.3">
    <property type="protein sequence ID" value="ORUFI09G01800.3"/>
    <property type="gene ID" value="ORUFI09G01800"/>
</dbReference>
<dbReference type="Proteomes" id="UP000008022">
    <property type="component" value="Unassembled WGS sequence"/>
</dbReference>
<name>A0A0E0QNB0_ORYRU</name>
<protein>
    <submittedName>
        <fullName evidence="1">Uncharacterized protein</fullName>
    </submittedName>
</protein>
<organism evidence="1 2">
    <name type="scientific">Oryza rufipogon</name>
    <name type="common">Brownbeard rice</name>
    <name type="synonym">Asian wild rice</name>
    <dbReference type="NCBI Taxonomy" id="4529"/>
    <lineage>
        <taxon>Eukaryota</taxon>
        <taxon>Viridiplantae</taxon>
        <taxon>Streptophyta</taxon>
        <taxon>Embryophyta</taxon>
        <taxon>Tracheophyta</taxon>
        <taxon>Spermatophyta</taxon>
        <taxon>Magnoliopsida</taxon>
        <taxon>Liliopsida</taxon>
        <taxon>Poales</taxon>
        <taxon>Poaceae</taxon>
        <taxon>BOP clade</taxon>
        <taxon>Oryzoideae</taxon>
        <taxon>Oryzeae</taxon>
        <taxon>Oryzinae</taxon>
        <taxon>Oryza</taxon>
    </lineage>
</organism>
<proteinExistence type="predicted"/>
<reference evidence="1" key="2">
    <citation type="submission" date="2015-06" db="UniProtKB">
        <authorList>
            <consortium name="EnsemblPlants"/>
        </authorList>
    </citation>
    <scope>IDENTIFICATION</scope>
</reference>
<evidence type="ECO:0000313" key="2">
    <source>
        <dbReference type="Proteomes" id="UP000008022"/>
    </source>
</evidence>
<accession>A0A0E0QNB0</accession>
<dbReference type="HOGENOM" id="CLU_1456609_0_0_1"/>